<evidence type="ECO:0000256" key="1">
    <source>
        <dbReference type="ARBA" id="ARBA00022574"/>
    </source>
</evidence>
<name>X6P5B8_RETFI</name>
<feature type="non-terminal residue" evidence="5">
    <location>
        <position position="1"/>
    </location>
</feature>
<dbReference type="SMART" id="SM00320">
    <property type="entry name" value="WD40"/>
    <property type="match status" value="2"/>
</dbReference>
<dbReference type="InterPro" id="IPR048720">
    <property type="entry name" value="PROPPIN"/>
</dbReference>
<keyword evidence="1" id="KW-0853">WD repeat</keyword>
<keyword evidence="6" id="KW-1185">Reference proteome</keyword>
<sequence>GHDSALEVCALSFDGKLLATASKKGTLLRIWDTATNEKIQEVRRGADQVNIQSLCFSPKTAKWLAVSSDKGTVHIFKVKKTSTSEEKSPKAHTSNTIPDKDEKEVENPTSNLTMFKSVLPKYFSSEWSFAQFRTANVKTLVAFGSADNVLIVVSADGMFYKASFDEEKGGECKLLEKVEFLKKKNSE</sequence>
<evidence type="ECO:0000313" key="5">
    <source>
        <dbReference type="EMBL" id="ETO33289.1"/>
    </source>
</evidence>
<dbReference type="PANTHER" id="PTHR11227">
    <property type="entry name" value="WD-REPEAT PROTEIN INTERACTING WITH PHOSPHOINOSIDES WIPI -RELATED"/>
    <property type="match status" value="1"/>
</dbReference>
<dbReference type="InterPro" id="IPR036322">
    <property type="entry name" value="WD40_repeat_dom_sf"/>
</dbReference>
<feature type="region of interest" description="Disordered" evidence="4">
    <location>
        <begin position="84"/>
        <end position="106"/>
    </location>
</feature>
<evidence type="ECO:0000313" key="6">
    <source>
        <dbReference type="Proteomes" id="UP000023152"/>
    </source>
</evidence>
<evidence type="ECO:0000256" key="2">
    <source>
        <dbReference type="ARBA" id="ARBA00022737"/>
    </source>
</evidence>
<accession>X6P5B8</accession>
<dbReference type="EMBL" id="ASPP01003519">
    <property type="protein sequence ID" value="ETO33289.1"/>
    <property type="molecule type" value="Genomic_DNA"/>
</dbReference>
<evidence type="ECO:0000256" key="3">
    <source>
        <dbReference type="ARBA" id="ARBA00025740"/>
    </source>
</evidence>
<proteinExistence type="inferred from homology"/>
<comment type="caution">
    <text evidence="5">The sequence shown here is derived from an EMBL/GenBank/DDBJ whole genome shotgun (WGS) entry which is preliminary data.</text>
</comment>
<dbReference type="InterPro" id="IPR001680">
    <property type="entry name" value="WD40_rpt"/>
</dbReference>
<dbReference type="AlphaFoldDB" id="X6P5B8"/>
<reference evidence="5 6" key="1">
    <citation type="journal article" date="2013" name="Curr. Biol.">
        <title>The Genome of the Foraminiferan Reticulomyxa filosa.</title>
        <authorList>
            <person name="Glockner G."/>
            <person name="Hulsmann N."/>
            <person name="Schleicher M."/>
            <person name="Noegel A.A."/>
            <person name="Eichinger L."/>
            <person name="Gallinger C."/>
            <person name="Pawlowski J."/>
            <person name="Sierra R."/>
            <person name="Euteneuer U."/>
            <person name="Pillet L."/>
            <person name="Moustafa A."/>
            <person name="Platzer M."/>
            <person name="Groth M."/>
            <person name="Szafranski K."/>
            <person name="Schliwa M."/>
        </authorList>
    </citation>
    <scope>NUCLEOTIDE SEQUENCE [LARGE SCALE GENOMIC DNA]</scope>
</reference>
<dbReference type="Proteomes" id="UP000023152">
    <property type="component" value="Unassembled WGS sequence"/>
</dbReference>
<dbReference type="InterPro" id="IPR015943">
    <property type="entry name" value="WD40/YVTN_repeat-like_dom_sf"/>
</dbReference>
<dbReference type="GO" id="GO:0005737">
    <property type="term" value="C:cytoplasm"/>
    <property type="evidence" value="ECO:0007669"/>
    <property type="project" value="UniProtKB-ARBA"/>
</dbReference>
<dbReference type="OrthoDB" id="1667587at2759"/>
<keyword evidence="2" id="KW-0677">Repeat</keyword>
<organism evidence="5 6">
    <name type="scientific">Reticulomyxa filosa</name>
    <dbReference type="NCBI Taxonomy" id="46433"/>
    <lineage>
        <taxon>Eukaryota</taxon>
        <taxon>Sar</taxon>
        <taxon>Rhizaria</taxon>
        <taxon>Retaria</taxon>
        <taxon>Foraminifera</taxon>
        <taxon>Monothalamids</taxon>
        <taxon>Reticulomyxidae</taxon>
        <taxon>Reticulomyxa</taxon>
    </lineage>
</organism>
<gene>
    <name evidence="5" type="ORF">RFI_03818</name>
</gene>
<protein>
    <submittedName>
        <fullName evidence="5">Uncharacterized protein</fullName>
    </submittedName>
</protein>
<comment type="similarity">
    <text evidence="3">Belongs to the WD repeat PROPPIN family.</text>
</comment>
<dbReference type="Pfam" id="PF21032">
    <property type="entry name" value="PROPPIN"/>
    <property type="match status" value="1"/>
</dbReference>
<evidence type="ECO:0000256" key="4">
    <source>
        <dbReference type="SAM" id="MobiDB-lite"/>
    </source>
</evidence>
<dbReference type="OMA" id="VMAICAD"/>
<dbReference type="SUPFAM" id="SSF50978">
    <property type="entry name" value="WD40 repeat-like"/>
    <property type="match status" value="1"/>
</dbReference>
<dbReference type="Gene3D" id="2.130.10.10">
    <property type="entry name" value="YVTN repeat-like/Quinoprotein amine dehydrogenase"/>
    <property type="match status" value="1"/>
</dbReference>